<dbReference type="PANTHER" id="PTHR43649">
    <property type="entry name" value="ARABINOSE-BINDING PROTEIN-RELATED"/>
    <property type="match status" value="1"/>
</dbReference>
<accession>A0ABT7EM19</accession>
<comment type="similarity">
    <text evidence="2">Belongs to the bacterial solute-binding protein 1 family.</text>
</comment>
<keyword evidence="5" id="KW-1185">Reference proteome</keyword>
<dbReference type="SUPFAM" id="SSF53850">
    <property type="entry name" value="Periplasmic binding protein-like II"/>
    <property type="match status" value="1"/>
</dbReference>
<evidence type="ECO:0000313" key="4">
    <source>
        <dbReference type="EMBL" id="MDK2596101.1"/>
    </source>
</evidence>
<dbReference type="Proteomes" id="UP001231915">
    <property type="component" value="Unassembled WGS sequence"/>
</dbReference>
<organism evidence="4 5">
    <name type="scientific">Pseudoalteromonas obscura</name>
    <dbReference type="NCBI Taxonomy" id="3048491"/>
    <lineage>
        <taxon>Bacteria</taxon>
        <taxon>Pseudomonadati</taxon>
        <taxon>Pseudomonadota</taxon>
        <taxon>Gammaproteobacteria</taxon>
        <taxon>Alteromonadales</taxon>
        <taxon>Pseudoalteromonadaceae</taxon>
        <taxon>Pseudoalteromonas</taxon>
    </lineage>
</organism>
<dbReference type="EMBL" id="JASJUT010000005">
    <property type="protein sequence ID" value="MDK2596101.1"/>
    <property type="molecule type" value="Genomic_DNA"/>
</dbReference>
<feature type="chain" id="PRO_5046902564" evidence="3">
    <location>
        <begin position="21"/>
        <end position="414"/>
    </location>
</feature>
<name>A0ABT7EM19_9GAMM</name>
<comment type="subcellular location">
    <subcellularLocation>
        <location evidence="1">Periplasm</location>
    </subcellularLocation>
</comment>
<evidence type="ECO:0000256" key="2">
    <source>
        <dbReference type="ARBA" id="ARBA00008520"/>
    </source>
</evidence>
<dbReference type="RefSeq" id="WP_284137547.1">
    <property type="nucleotide sequence ID" value="NZ_JASJUT010000005.1"/>
</dbReference>
<protein>
    <submittedName>
        <fullName evidence="4">Extracellular solute-binding protein</fullName>
    </submittedName>
</protein>
<dbReference type="Gene3D" id="3.40.190.10">
    <property type="entry name" value="Periplasmic binding protein-like II"/>
    <property type="match status" value="2"/>
</dbReference>
<comment type="caution">
    <text evidence="4">The sequence shown here is derived from an EMBL/GenBank/DDBJ whole genome shotgun (WGS) entry which is preliminary data.</text>
</comment>
<reference evidence="4 5" key="1">
    <citation type="submission" date="2023-05" db="EMBL/GenBank/DDBJ databases">
        <title>Pseudoalteromonas ardens sp. nov., Pseudoalteromonas obscura sp. nov., and Pseudoalteromonas umbrosa sp. nov., isolated from the coral Montipora capitata.</title>
        <authorList>
            <person name="Thomas E.M."/>
            <person name="Smith E.M."/>
            <person name="Papke E."/>
            <person name="Shlafstein M.D."/>
            <person name="Oline D.K."/>
            <person name="Videau P."/>
            <person name="Saw J.H."/>
            <person name="Strangman W.K."/>
            <person name="Ushijima B."/>
        </authorList>
    </citation>
    <scope>NUCLEOTIDE SEQUENCE [LARGE SCALE GENOMIC DNA]</scope>
    <source>
        <strain evidence="4 5">P94</strain>
    </source>
</reference>
<sequence length="414" mass="45901">MIKARLIYLIVFLFAYPAFASAKQQLDLYTWRQQEQLLWDKINRQNLLNDIQVNVKVIDFDTYQAHIQLAVQNRRVDLFQWMPGAAALAPLIEHGVITAQSTPPDSINPNALPAATGADSKIYGVPFAMQLEGMLINQKLLAKHGLTVQPRTISQLESLFAQLKSHNVTPLQMASDQWYLSQVVAEVMTAGLLNASRAKELIAGQACFTDSDYLKILETLKHWYAKGYINQNVLTQDYHGMGTSKALGNSAIALDGGWRAGPNSVFYQVDKSYKVDFWPVPGESGHFYGFADGTYQINAKSKQAELAQKVLHFTTTKTFANLFANTLNEIPAYGGQVQINSANLRAQAKLLNEQSYDASLFTAPSLNQGIPSYQQLVAEAIKQVFSGNSPQQAAAHIQKGLNSWHYIGEANCQL</sequence>
<keyword evidence="3" id="KW-0732">Signal</keyword>
<dbReference type="InterPro" id="IPR050490">
    <property type="entry name" value="Bact_solute-bd_prot1"/>
</dbReference>
<evidence type="ECO:0000256" key="3">
    <source>
        <dbReference type="SAM" id="SignalP"/>
    </source>
</evidence>
<gene>
    <name evidence="4" type="ORF">QNM18_13655</name>
</gene>
<dbReference type="InterPro" id="IPR006059">
    <property type="entry name" value="SBP"/>
</dbReference>
<feature type="signal peptide" evidence="3">
    <location>
        <begin position="1"/>
        <end position="20"/>
    </location>
</feature>
<proteinExistence type="inferred from homology"/>
<dbReference type="Pfam" id="PF13416">
    <property type="entry name" value="SBP_bac_8"/>
    <property type="match status" value="1"/>
</dbReference>
<evidence type="ECO:0000256" key="1">
    <source>
        <dbReference type="ARBA" id="ARBA00004418"/>
    </source>
</evidence>
<evidence type="ECO:0000313" key="5">
    <source>
        <dbReference type="Proteomes" id="UP001231915"/>
    </source>
</evidence>